<keyword evidence="2" id="KW-1185">Reference proteome</keyword>
<accession>A0A7J9CUF1</accession>
<dbReference type="OrthoDB" id="1002400at2759"/>
<dbReference type="EMBL" id="JABEZY010000013">
    <property type="protein sequence ID" value="MBA0751944.1"/>
    <property type="molecule type" value="Genomic_DNA"/>
</dbReference>
<evidence type="ECO:0000313" key="1">
    <source>
        <dbReference type="EMBL" id="MBA0751944.1"/>
    </source>
</evidence>
<protein>
    <submittedName>
        <fullName evidence="1">Uncharacterized protein</fullName>
    </submittedName>
</protein>
<sequence length="76" mass="8437">MESESWQPSKQPFGQVLNSKLVTKENVPSIFAAEVLACIQSIQEGLELGLMDTEVEGAALFVIKKLLTERDDRSEI</sequence>
<reference evidence="1 2" key="1">
    <citation type="journal article" date="2019" name="Genome Biol. Evol.">
        <title>Insights into the evolution of the New World diploid cottons (Gossypium, subgenus Houzingenia) based on genome sequencing.</title>
        <authorList>
            <person name="Grover C.E."/>
            <person name="Arick M.A. 2nd"/>
            <person name="Thrash A."/>
            <person name="Conover J.L."/>
            <person name="Sanders W.S."/>
            <person name="Peterson D.G."/>
            <person name="Frelichowski J.E."/>
            <person name="Scheffler J.A."/>
            <person name="Scheffler B.E."/>
            <person name="Wendel J.F."/>
        </authorList>
    </citation>
    <scope>NUCLEOTIDE SEQUENCE [LARGE SCALE GENOMIC DNA]</scope>
    <source>
        <strain evidence="1">5</strain>
        <tissue evidence="1">Leaf</tissue>
    </source>
</reference>
<evidence type="ECO:0000313" key="2">
    <source>
        <dbReference type="Proteomes" id="UP000593579"/>
    </source>
</evidence>
<dbReference type="Proteomes" id="UP000593579">
    <property type="component" value="Unassembled WGS sequence"/>
</dbReference>
<comment type="caution">
    <text evidence="1">The sequence shown here is derived from an EMBL/GenBank/DDBJ whole genome shotgun (WGS) entry which is preliminary data.</text>
</comment>
<organism evidence="1 2">
    <name type="scientific">Gossypium gossypioides</name>
    <name type="common">Mexican cotton</name>
    <name type="synonym">Selera gossypioides</name>
    <dbReference type="NCBI Taxonomy" id="34282"/>
    <lineage>
        <taxon>Eukaryota</taxon>
        <taxon>Viridiplantae</taxon>
        <taxon>Streptophyta</taxon>
        <taxon>Embryophyta</taxon>
        <taxon>Tracheophyta</taxon>
        <taxon>Spermatophyta</taxon>
        <taxon>Magnoliopsida</taxon>
        <taxon>eudicotyledons</taxon>
        <taxon>Gunneridae</taxon>
        <taxon>Pentapetalae</taxon>
        <taxon>rosids</taxon>
        <taxon>malvids</taxon>
        <taxon>Malvales</taxon>
        <taxon>Malvaceae</taxon>
        <taxon>Malvoideae</taxon>
        <taxon>Gossypium</taxon>
    </lineage>
</organism>
<proteinExistence type="predicted"/>
<name>A0A7J9CUF1_GOSGO</name>
<gene>
    <name evidence="1" type="ORF">Gogos_000830</name>
</gene>
<dbReference type="AlphaFoldDB" id="A0A7J9CUF1"/>